<reference evidence="13" key="1">
    <citation type="journal article" date="2009" name="Rice">
        <title>De Novo Next Generation Sequencing of Plant Genomes.</title>
        <authorList>
            <person name="Rounsley S."/>
            <person name="Marri P.R."/>
            <person name="Yu Y."/>
            <person name="He R."/>
            <person name="Sisneros N."/>
            <person name="Goicoechea J.L."/>
            <person name="Lee S.J."/>
            <person name="Angelova A."/>
            <person name="Kudrna D."/>
            <person name="Luo M."/>
            <person name="Affourtit J."/>
            <person name="Desany B."/>
            <person name="Knight J."/>
            <person name="Niazi F."/>
            <person name="Egholm M."/>
            <person name="Wing R.A."/>
        </authorList>
    </citation>
    <scope>NUCLEOTIDE SEQUENCE [LARGE SCALE GENOMIC DNA]</scope>
    <source>
        <strain evidence="13">cv. IRGC 105608</strain>
    </source>
</reference>
<dbReference type="STRING" id="65489.A0A0D3F9W1"/>
<evidence type="ECO:0000313" key="14">
    <source>
        <dbReference type="Proteomes" id="UP000026960"/>
    </source>
</evidence>
<dbReference type="Gramene" id="OBART02G30700.1">
    <property type="protein sequence ID" value="OBART02G30700.1"/>
    <property type="gene ID" value="OBART02G30700"/>
</dbReference>
<evidence type="ECO:0000313" key="13">
    <source>
        <dbReference type="EnsemblPlants" id="OBART02G30700.1"/>
    </source>
</evidence>
<sequence>MECMASTEESLPASSSMDSCSGELPTTTTTAPQSTASSGCRPPATAAKRRSLISTDLRLGLTLSSVEFPHDGDADRGGGGGGHGRRRSLFVKVYMEGVPIGRKLDLLPLDGYKGLVARLASMFRASITYHHCHRQFAVVGMKTNKVHHVLTYEDQEGDWMMAGDAVPDKREEIEDCKSG</sequence>
<protein>
    <recommendedName>
        <fullName evidence="10">Auxin-responsive protein</fullName>
    </recommendedName>
</protein>
<feature type="compositionally biased region" description="Polar residues" evidence="11">
    <location>
        <begin position="7"/>
        <end position="19"/>
    </location>
</feature>
<evidence type="ECO:0000259" key="12">
    <source>
        <dbReference type="PROSITE" id="PS51745"/>
    </source>
</evidence>
<keyword evidence="9 10" id="KW-0927">Auxin signaling pathway</keyword>
<evidence type="ECO:0000256" key="1">
    <source>
        <dbReference type="ARBA" id="ARBA00002159"/>
    </source>
</evidence>
<reference evidence="13" key="2">
    <citation type="submission" date="2015-03" db="UniProtKB">
        <authorList>
            <consortium name="EnsemblPlants"/>
        </authorList>
    </citation>
    <scope>IDENTIFICATION</scope>
</reference>
<keyword evidence="8 10" id="KW-0539">Nucleus</keyword>
<comment type="similarity">
    <text evidence="3 10">Belongs to the Aux/IAA family.</text>
</comment>
<dbReference type="InterPro" id="IPR053793">
    <property type="entry name" value="PB1-like"/>
</dbReference>
<dbReference type="HOGENOM" id="CLU_049393_3_1_1"/>
<dbReference type="GO" id="GO:0009734">
    <property type="term" value="P:auxin-activated signaling pathway"/>
    <property type="evidence" value="ECO:0007669"/>
    <property type="project" value="UniProtKB-UniRule"/>
</dbReference>
<keyword evidence="5 10" id="KW-0678">Repressor</keyword>
<evidence type="ECO:0000256" key="3">
    <source>
        <dbReference type="ARBA" id="ARBA00006728"/>
    </source>
</evidence>
<feature type="compositionally biased region" description="Low complexity" evidence="11">
    <location>
        <begin position="25"/>
        <end position="38"/>
    </location>
</feature>
<dbReference type="Proteomes" id="UP000026960">
    <property type="component" value="Chromosome 2"/>
</dbReference>
<dbReference type="GO" id="GO:0006355">
    <property type="term" value="P:regulation of DNA-templated transcription"/>
    <property type="evidence" value="ECO:0007669"/>
    <property type="project" value="InterPro"/>
</dbReference>
<keyword evidence="6 10" id="KW-0805">Transcription regulation</keyword>
<evidence type="ECO:0000256" key="11">
    <source>
        <dbReference type="SAM" id="MobiDB-lite"/>
    </source>
</evidence>
<dbReference type="InterPro" id="IPR003311">
    <property type="entry name" value="AUX_IAA"/>
</dbReference>
<feature type="region of interest" description="Disordered" evidence="11">
    <location>
        <begin position="1"/>
        <end position="47"/>
    </location>
</feature>
<feature type="domain" description="PB1" evidence="12">
    <location>
        <begin position="88"/>
        <end position="179"/>
    </location>
</feature>
<dbReference type="eggNOG" id="ENOG502S04C">
    <property type="taxonomic scope" value="Eukaryota"/>
</dbReference>
<comment type="function">
    <text evidence="1 10">Aux/IAA proteins are short-lived transcriptional factors that function as repressors of early auxin response genes at low auxin concentrations.</text>
</comment>
<dbReference type="PANTHER" id="PTHR31734">
    <property type="entry name" value="AUXIN-RESPONSIVE PROTEIN IAA17"/>
    <property type="match status" value="1"/>
</dbReference>
<evidence type="ECO:0000256" key="10">
    <source>
        <dbReference type="RuleBase" id="RU004549"/>
    </source>
</evidence>
<keyword evidence="7 10" id="KW-0804">Transcription</keyword>
<evidence type="ECO:0000256" key="5">
    <source>
        <dbReference type="ARBA" id="ARBA00022491"/>
    </source>
</evidence>
<dbReference type="Gene3D" id="3.10.20.90">
    <property type="entry name" value="Phosphatidylinositol 3-kinase Catalytic Subunit, Chain A, domain 1"/>
    <property type="match status" value="1"/>
</dbReference>
<organism evidence="13">
    <name type="scientific">Oryza barthii</name>
    <dbReference type="NCBI Taxonomy" id="65489"/>
    <lineage>
        <taxon>Eukaryota</taxon>
        <taxon>Viridiplantae</taxon>
        <taxon>Streptophyta</taxon>
        <taxon>Embryophyta</taxon>
        <taxon>Tracheophyta</taxon>
        <taxon>Spermatophyta</taxon>
        <taxon>Magnoliopsida</taxon>
        <taxon>Liliopsida</taxon>
        <taxon>Poales</taxon>
        <taxon>Poaceae</taxon>
        <taxon>BOP clade</taxon>
        <taxon>Oryzoideae</taxon>
        <taxon>Oryzeae</taxon>
        <taxon>Oryzinae</taxon>
        <taxon>Oryza</taxon>
    </lineage>
</organism>
<dbReference type="PROSITE" id="PS51745">
    <property type="entry name" value="PB1"/>
    <property type="match status" value="1"/>
</dbReference>
<dbReference type="AlphaFoldDB" id="A0A0D3F9W1"/>
<evidence type="ECO:0000256" key="2">
    <source>
        <dbReference type="ARBA" id="ARBA00004123"/>
    </source>
</evidence>
<dbReference type="EnsemblPlants" id="OBART02G30700.1">
    <property type="protein sequence ID" value="OBART02G30700.1"/>
    <property type="gene ID" value="OBART02G30700"/>
</dbReference>
<name>A0A0D3F9W1_9ORYZ</name>
<accession>A0A0D3F9W1</accession>
<evidence type="ECO:0000256" key="4">
    <source>
        <dbReference type="ARBA" id="ARBA00011726"/>
    </source>
</evidence>
<keyword evidence="14" id="KW-1185">Reference proteome</keyword>
<dbReference type="PANTHER" id="PTHR31734:SF94">
    <property type="entry name" value="AUXIN-RESPONSIVE PROTEIN IAA30"/>
    <property type="match status" value="1"/>
</dbReference>
<evidence type="ECO:0000256" key="8">
    <source>
        <dbReference type="ARBA" id="ARBA00023242"/>
    </source>
</evidence>
<proteinExistence type="inferred from homology"/>
<evidence type="ECO:0000256" key="9">
    <source>
        <dbReference type="ARBA" id="ARBA00023294"/>
    </source>
</evidence>
<dbReference type="InterPro" id="IPR033389">
    <property type="entry name" value="AUX/IAA_dom"/>
</dbReference>
<evidence type="ECO:0000256" key="7">
    <source>
        <dbReference type="ARBA" id="ARBA00023163"/>
    </source>
</evidence>
<evidence type="ECO:0000256" key="6">
    <source>
        <dbReference type="ARBA" id="ARBA00023015"/>
    </source>
</evidence>
<dbReference type="GO" id="GO:0005634">
    <property type="term" value="C:nucleus"/>
    <property type="evidence" value="ECO:0007669"/>
    <property type="project" value="UniProtKB-SubCell"/>
</dbReference>
<comment type="subunit">
    <text evidence="4 10">Homodimers and heterodimers.</text>
</comment>
<dbReference type="PaxDb" id="65489-OBART02G30700.1"/>
<dbReference type="SUPFAM" id="SSF54277">
    <property type="entry name" value="CAD &amp; PB1 domains"/>
    <property type="match status" value="1"/>
</dbReference>
<comment type="subcellular location">
    <subcellularLocation>
        <location evidence="2 10">Nucleus</location>
    </subcellularLocation>
</comment>
<dbReference type="Pfam" id="PF02309">
    <property type="entry name" value="AUX_IAA"/>
    <property type="match status" value="1"/>
</dbReference>